<evidence type="ECO:0000313" key="1">
    <source>
        <dbReference type="EMBL" id="SVA44546.1"/>
    </source>
</evidence>
<dbReference type="InterPro" id="IPR002220">
    <property type="entry name" value="DapA-like"/>
</dbReference>
<dbReference type="GO" id="GO:0016829">
    <property type="term" value="F:lyase activity"/>
    <property type="evidence" value="ECO:0007669"/>
    <property type="project" value="InterPro"/>
</dbReference>
<name>A0A381VW72_9ZZZZ</name>
<protein>
    <recommendedName>
        <fullName evidence="2">Dihydrodipicolinate synthase family protein</fullName>
    </recommendedName>
</protein>
<dbReference type="Gene3D" id="3.20.20.70">
    <property type="entry name" value="Aldolase class I"/>
    <property type="match status" value="1"/>
</dbReference>
<evidence type="ECO:0008006" key="2">
    <source>
        <dbReference type="Google" id="ProtNLM"/>
    </source>
</evidence>
<feature type="non-terminal residue" evidence="1">
    <location>
        <position position="1"/>
    </location>
</feature>
<gene>
    <name evidence="1" type="ORF">METZ01_LOCUS97400</name>
</gene>
<proteinExistence type="predicted"/>
<organism evidence="1">
    <name type="scientific">marine metagenome</name>
    <dbReference type="NCBI Taxonomy" id="408172"/>
    <lineage>
        <taxon>unclassified sequences</taxon>
        <taxon>metagenomes</taxon>
        <taxon>ecological metagenomes</taxon>
    </lineage>
</organism>
<dbReference type="CDD" id="cd00408">
    <property type="entry name" value="DHDPS-like"/>
    <property type="match status" value="1"/>
</dbReference>
<reference evidence="1" key="1">
    <citation type="submission" date="2018-05" db="EMBL/GenBank/DDBJ databases">
        <authorList>
            <person name="Lanie J.A."/>
            <person name="Ng W.-L."/>
            <person name="Kazmierczak K.M."/>
            <person name="Andrzejewski T.M."/>
            <person name="Davidsen T.M."/>
            <person name="Wayne K.J."/>
            <person name="Tettelin H."/>
            <person name="Glass J.I."/>
            <person name="Rusch D."/>
            <person name="Podicherti R."/>
            <person name="Tsui H.-C.T."/>
            <person name="Winkler M.E."/>
        </authorList>
    </citation>
    <scope>NUCLEOTIDE SEQUENCE</scope>
</reference>
<dbReference type="EMBL" id="UINC01009972">
    <property type="protein sequence ID" value="SVA44546.1"/>
    <property type="molecule type" value="Genomic_DNA"/>
</dbReference>
<accession>A0A381VW72</accession>
<dbReference type="SUPFAM" id="SSF51569">
    <property type="entry name" value="Aldolase"/>
    <property type="match status" value="1"/>
</dbReference>
<dbReference type="InterPro" id="IPR013785">
    <property type="entry name" value="Aldolase_TIM"/>
</dbReference>
<dbReference type="SMART" id="SM01130">
    <property type="entry name" value="DHDPS"/>
    <property type="match status" value="1"/>
</dbReference>
<dbReference type="AlphaFoldDB" id="A0A381VW72"/>
<sequence>VSATLLPYTDSGGIDWPGFAAHLERTAAAGLTPAVNMDTGYVQLLDDATKAEVLAITTQHCDAFVAGAHIADKAGDPFDPDRYALELDRIATTGGTPVVFPSHGLNGLDDDGWVAAHSRLAKGSDRFIAFELGPMFVPYGRIFTLDAYRGLLDIGACVGAKHSSLERAPEWDRLVLRDEVRPDFHVFTGNDLAIDMVRYGSDYLLGLSTFAPDAFAERDRRWAAGDEAGFRELNDLLQELGDLAFRKPVPGYRHNAAQFLRLRGWISADQVPEGAVRRPDGDLEALTDLGRRLGVLG</sequence>